<gene>
    <name evidence="1" type="ORF">HNQ88_002405</name>
</gene>
<protein>
    <submittedName>
        <fullName evidence="1">Uncharacterized protein</fullName>
    </submittedName>
</protein>
<dbReference type="AlphaFoldDB" id="A0AAE4BT08"/>
<sequence length="194" mass="22372">MRRLIVLFFALLVYGFTYGQYNSFELGRYYTVDGDVRNGLISYGHDSYEYADIASSDRALLFMNDESEVIEEVSADLLTGFVMGQDSFAVVNYYRGVESNTVNKDFAKVIMEGKITLLEYSERQLMRNSYGESFSTVNYYLLEKDGKCIPVTRRFLKEGFCEIIGDEFSLKQKFSNPKSNDWKVAIAMYNREGE</sequence>
<keyword evidence="2" id="KW-1185">Reference proteome</keyword>
<accession>A0AAE4BT08</accession>
<evidence type="ECO:0000313" key="2">
    <source>
        <dbReference type="Proteomes" id="UP001185092"/>
    </source>
</evidence>
<evidence type="ECO:0000313" key="1">
    <source>
        <dbReference type="EMBL" id="MDR6239368.1"/>
    </source>
</evidence>
<comment type="caution">
    <text evidence="1">The sequence shown here is derived from an EMBL/GenBank/DDBJ whole genome shotgun (WGS) entry which is preliminary data.</text>
</comment>
<name>A0AAE4BT08_9BACT</name>
<dbReference type="RefSeq" id="WP_309939014.1">
    <property type="nucleotide sequence ID" value="NZ_AP025305.1"/>
</dbReference>
<proteinExistence type="predicted"/>
<reference evidence="1" key="1">
    <citation type="submission" date="2023-07" db="EMBL/GenBank/DDBJ databases">
        <title>Genomic Encyclopedia of Type Strains, Phase IV (KMG-IV): sequencing the most valuable type-strain genomes for metagenomic binning, comparative biology and taxonomic classification.</title>
        <authorList>
            <person name="Goeker M."/>
        </authorList>
    </citation>
    <scope>NUCLEOTIDE SEQUENCE</scope>
    <source>
        <strain evidence="1">DSM 26174</strain>
    </source>
</reference>
<dbReference type="Proteomes" id="UP001185092">
    <property type="component" value="Unassembled WGS sequence"/>
</dbReference>
<dbReference type="EMBL" id="JAVDQD010000002">
    <property type="protein sequence ID" value="MDR6239368.1"/>
    <property type="molecule type" value="Genomic_DNA"/>
</dbReference>
<organism evidence="1 2">
    <name type="scientific">Aureibacter tunicatorum</name>
    <dbReference type="NCBI Taxonomy" id="866807"/>
    <lineage>
        <taxon>Bacteria</taxon>
        <taxon>Pseudomonadati</taxon>
        <taxon>Bacteroidota</taxon>
        <taxon>Cytophagia</taxon>
        <taxon>Cytophagales</taxon>
        <taxon>Persicobacteraceae</taxon>
        <taxon>Aureibacter</taxon>
    </lineage>
</organism>